<name>A0AAD7UMD1_9STRA</name>
<gene>
    <name evidence="9" type="ORF">CTAYLR_007167</name>
</gene>
<evidence type="ECO:0000256" key="1">
    <source>
        <dbReference type="ARBA" id="ARBA00004022"/>
    </source>
</evidence>
<keyword evidence="7" id="KW-0157">Chromophore</keyword>
<dbReference type="EMBL" id="JAQMWT010000099">
    <property type="protein sequence ID" value="KAJ8610614.1"/>
    <property type="molecule type" value="Genomic_DNA"/>
</dbReference>
<dbReference type="Proteomes" id="UP001230188">
    <property type="component" value="Unassembled WGS sequence"/>
</dbReference>
<proteinExistence type="inferred from homology"/>
<dbReference type="PANTHER" id="PTHR21649">
    <property type="entry name" value="CHLOROPHYLL A/B BINDING PROTEIN"/>
    <property type="match status" value="1"/>
</dbReference>
<feature type="binding site" evidence="7">
    <location>
        <position position="114"/>
    </location>
    <ligand>
        <name>chlorophyll a</name>
        <dbReference type="ChEBI" id="CHEBI:58416"/>
        <label>1</label>
    </ligand>
</feature>
<evidence type="ECO:0000256" key="5">
    <source>
        <dbReference type="ARBA" id="ARBA00022531"/>
    </source>
</evidence>
<feature type="binding site" evidence="7">
    <location>
        <position position="240"/>
    </location>
    <ligand>
        <name>chlorophyll a</name>
        <dbReference type="ChEBI" id="CHEBI:58416"/>
        <label>1</label>
    </ligand>
</feature>
<dbReference type="InterPro" id="IPR022796">
    <property type="entry name" value="Chloroa_b-bind"/>
</dbReference>
<dbReference type="GO" id="GO:0016168">
    <property type="term" value="F:chlorophyll binding"/>
    <property type="evidence" value="ECO:0007669"/>
    <property type="project" value="UniProtKB-KW"/>
</dbReference>
<feature type="compositionally biased region" description="Low complexity" evidence="8">
    <location>
        <begin position="29"/>
        <end position="43"/>
    </location>
</feature>
<reference evidence="9" key="1">
    <citation type="submission" date="2023-01" db="EMBL/GenBank/DDBJ databases">
        <title>Metagenome sequencing of chrysophaentin producing Chrysophaeum taylorii.</title>
        <authorList>
            <person name="Davison J."/>
            <person name="Bewley C."/>
        </authorList>
    </citation>
    <scope>NUCLEOTIDE SEQUENCE</scope>
    <source>
        <strain evidence="9">NIES-1699</strain>
    </source>
</reference>
<evidence type="ECO:0000313" key="10">
    <source>
        <dbReference type="Proteomes" id="UP001230188"/>
    </source>
</evidence>
<evidence type="ECO:0000256" key="6">
    <source>
        <dbReference type="ARBA" id="ARBA00022640"/>
    </source>
</evidence>
<keyword evidence="4" id="KW-0150">Chloroplast</keyword>
<feature type="binding site" evidence="7">
    <location>
        <position position="117"/>
    </location>
    <ligand>
        <name>chlorophyll a</name>
        <dbReference type="ChEBI" id="CHEBI:58416"/>
        <label>1</label>
    </ligand>
</feature>
<sequence length="271" mass="29211">MLLAFAVVVGAFQAPSEVKSTRLGVMTAPETAESAGASSAPEADVAKASEPSTTTTTGQQRLRFKRYAGMDRSALSSALKRPALLDGSHAGDYGFDPAGFATSNEELYGLMESEVRHCRLAMLCAAGWPMSELRGDDLLLASNGRAPSLLNGHLLDSPTFIFVLGFFALFALQEIRVLGTPKKTTLYGYIHSQDYAPIADEWPWGVAGDWDFDPLGLYGLVGNDAVGRKVLRDLELSHGRIAMLAVLAYVILEVTTQKAVVDLFPFLFANF</sequence>
<feature type="binding site" evidence="7">
    <location>
        <position position="155"/>
    </location>
    <ligand>
        <name>chlorophyll a</name>
        <dbReference type="ChEBI" id="CHEBI:58416"/>
        <label>1</label>
    </ligand>
</feature>
<dbReference type="Pfam" id="PF00504">
    <property type="entry name" value="Chloroa_b-bind"/>
    <property type="match status" value="2"/>
</dbReference>
<dbReference type="GO" id="GO:0009507">
    <property type="term" value="C:chloroplast"/>
    <property type="evidence" value="ECO:0007669"/>
    <property type="project" value="UniProtKB-SubCell"/>
</dbReference>
<evidence type="ECO:0000256" key="4">
    <source>
        <dbReference type="ARBA" id="ARBA00022528"/>
    </source>
</evidence>
<evidence type="ECO:0008006" key="11">
    <source>
        <dbReference type="Google" id="ProtNLM"/>
    </source>
</evidence>
<comment type="caution">
    <text evidence="9">The sequence shown here is derived from an EMBL/GenBank/DDBJ whole genome shotgun (WGS) entry which is preliminary data.</text>
</comment>
<evidence type="ECO:0000313" key="9">
    <source>
        <dbReference type="EMBL" id="KAJ8610614.1"/>
    </source>
</evidence>
<evidence type="ECO:0000256" key="3">
    <source>
        <dbReference type="ARBA" id="ARBA00005933"/>
    </source>
</evidence>
<feature type="binding site" description="axial binding residue" evidence="7">
    <location>
        <position position="119"/>
    </location>
    <ligand>
        <name>chlorophyll b</name>
        <dbReference type="ChEBI" id="CHEBI:61721"/>
        <label>1</label>
    </ligand>
    <ligandPart>
        <name>Mg</name>
        <dbReference type="ChEBI" id="CHEBI:25107"/>
    </ligandPart>
</feature>
<dbReference type="AlphaFoldDB" id="A0AAD7UMD1"/>
<dbReference type="GO" id="GO:0016020">
    <property type="term" value="C:membrane"/>
    <property type="evidence" value="ECO:0007669"/>
    <property type="project" value="InterPro"/>
</dbReference>
<dbReference type="SUPFAM" id="SSF103511">
    <property type="entry name" value="Chlorophyll a-b binding protein"/>
    <property type="match status" value="2"/>
</dbReference>
<feature type="region of interest" description="Disordered" evidence="8">
    <location>
        <begin position="29"/>
        <end position="59"/>
    </location>
</feature>
<comment type="function">
    <text evidence="1">The light-harvesting complex (LHC) functions as a light receptor, it captures and delivers excitation energy to photosystems with which it is closely associated. Energy is transferred from the carotenoid and chlorophyll C (or B) to chlorophyll A and the photosynthetic reaction centers where it is used to synthesize ATP and reducing power.</text>
</comment>
<comment type="similarity">
    <text evidence="3">Belongs to the fucoxanthin chlorophyll protein family.</text>
</comment>
<feature type="compositionally biased region" description="Polar residues" evidence="8">
    <location>
        <begin position="50"/>
        <end position="59"/>
    </location>
</feature>
<evidence type="ECO:0000256" key="7">
    <source>
        <dbReference type="PIRSR" id="PIRSR601344-1"/>
    </source>
</evidence>
<keyword evidence="6" id="KW-0934">Plastid</keyword>
<feature type="binding site" description="axial binding residue" evidence="7">
    <location>
        <position position="173"/>
    </location>
    <ligand>
        <name>chlorophyll b</name>
        <dbReference type="ChEBI" id="CHEBI:61721"/>
        <label>1</label>
    </ligand>
    <ligandPart>
        <name>Mg</name>
        <dbReference type="ChEBI" id="CHEBI:25107"/>
    </ligandPart>
</feature>
<accession>A0AAD7UMD1</accession>
<evidence type="ECO:0000256" key="8">
    <source>
        <dbReference type="SAM" id="MobiDB-lite"/>
    </source>
</evidence>
<keyword evidence="5" id="KW-0602">Photosynthesis</keyword>
<keyword evidence="10" id="KW-1185">Reference proteome</keyword>
<organism evidence="9 10">
    <name type="scientific">Chrysophaeum taylorii</name>
    <dbReference type="NCBI Taxonomy" id="2483200"/>
    <lineage>
        <taxon>Eukaryota</taxon>
        <taxon>Sar</taxon>
        <taxon>Stramenopiles</taxon>
        <taxon>Ochrophyta</taxon>
        <taxon>Pelagophyceae</taxon>
        <taxon>Pelagomonadales</taxon>
        <taxon>Pelagomonadaceae</taxon>
        <taxon>Chrysophaeum</taxon>
    </lineage>
</organism>
<keyword evidence="7" id="KW-0148">Chlorophyll</keyword>
<evidence type="ECO:0000256" key="2">
    <source>
        <dbReference type="ARBA" id="ARBA00004229"/>
    </source>
</evidence>
<feature type="binding site" evidence="7">
    <location>
        <position position="235"/>
    </location>
    <ligand>
        <name>chlorophyll a</name>
        <dbReference type="ChEBI" id="CHEBI:58416"/>
        <label>1</label>
    </ligand>
</feature>
<dbReference type="GO" id="GO:0009765">
    <property type="term" value="P:photosynthesis, light harvesting"/>
    <property type="evidence" value="ECO:0007669"/>
    <property type="project" value="InterPro"/>
</dbReference>
<comment type="subcellular location">
    <subcellularLocation>
        <location evidence="2">Plastid</location>
        <location evidence="2">Chloroplast</location>
    </subcellularLocation>
</comment>
<dbReference type="InterPro" id="IPR001344">
    <property type="entry name" value="Chloro_AB-bd_pln"/>
</dbReference>
<dbReference type="Gene3D" id="1.10.3460.10">
    <property type="entry name" value="Chlorophyll a/b binding protein domain"/>
    <property type="match status" value="1"/>
</dbReference>
<protein>
    <recommendedName>
        <fullName evidence="11">Chlorophyll a-b binding protein, chloroplastic</fullName>
    </recommendedName>
</protein>